<evidence type="ECO:0000313" key="1">
    <source>
        <dbReference type="EMBL" id="KAJ3555906.1"/>
    </source>
</evidence>
<name>A0ACC1T9A9_9APHY</name>
<protein>
    <submittedName>
        <fullName evidence="1">Uncharacterized protein</fullName>
    </submittedName>
</protein>
<reference evidence="1" key="1">
    <citation type="submission" date="2022-07" db="EMBL/GenBank/DDBJ databases">
        <title>Genome Sequence of Phlebia brevispora.</title>
        <authorList>
            <person name="Buettner E."/>
        </authorList>
    </citation>
    <scope>NUCLEOTIDE SEQUENCE</scope>
    <source>
        <strain evidence="1">MPL23</strain>
    </source>
</reference>
<dbReference type="EMBL" id="JANHOG010000289">
    <property type="protein sequence ID" value="KAJ3555906.1"/>
    <property type="molecule type" value="Genomic_DNA"/>
</dbReference>
<proteinExistence type="predicted"/>
<dbReference type="Proteomes" id="UP001148662">
    <property type="component" value="Unassembled WGS sequence"/>
</dbReference>
<gene>
    <name evidence="1" type="ORF">NM688_g2322</name>
</gene>
<keyword evidence="2" id="KW-1185">Reference proteome</keyword>
<evidence type="ECO:0000313" key="2">
    <source>
        <dbReference type="Proteomes" id="UP001148662"/>
    </source>
</evidence>
<organism evidence="1 2">
    <name type="scientific">Phlebia brevispora</name>
    <dbReference type="NCBI Taxonomy" id="194682"/>
    <lineage>
        <taxon>Eukaryota</taxon>
        <taxon>Fungi</taxon>
        <taxon>Dikarya</taxon>
        <taxon>Basidiomycota</taxon>
        <taxon>Agaricomycotina</taxon>
        <taxon>Agaricomycetes</taxon>
        <taxon>Polyporales</taxon>
        <taxon>Meruliaceae</taxon>
        <taxon>Phlebia</taxon>
    </lineage>
</organism>
<comment type="caution">
    <text evidence="1">The sequence shown here is derived from an EMBL/GenBank/DDBJ whole genome shotgun (WGS) entry which is preliminary data.</text>
</comment>
<sequence>MAARNTPLTASYHTLPPTYNLLNSRQRTRLVRTTRKLEAILGTTPIVAEPEEAQSPSAGEPLSTVSSRRSSFSDSDEKQLRRHASICSCADSPDLIYASPAFASSVISLKGAEHQPPLRSKCSMKLRFTARHRASTELSRPLLLRLEPLHCVLNTRPSVPSTPLTPSTPSLTPGSPTSASESTTATPTTPTFPSPAELRRKQIAKLSRTFGEIIPPHLIPSIGPPKSATLSPTSPCRADFASPRPKSRTHRSMSVDHGTESVPRRSVDEPWTIVQEAWVGEWNRTDIREVQRKLRSLRVR</sequence>
<accession>A0ACC1T9A9</accession>